<accession>A0A8H7TTJ3</accession>
<evidence type="ECO:0000313" key="2">
    <source>
        <dbReference type="Proteomes" id="UP000616885"/>
    </source>
</evidence>
<proteinExistence type="predicted"/>
<protein>
    <submittedName>
        <fullName evidence="1">Uncharacterized protein</fullName>
    </submittedName>
</protein>
<name>A0A8H7TTJ3_BIOOC</name>
<organism evidence="1 2">
    <name type="scientific">Bionectria ochroleuca</name>
    <name type="common">Gliocladium roseum</name>
    <dbReference type="NCBI Taxonomy" id="29856"/>
    <lineage>
        <taxon>Eukaryota</taxon>
        <taxon>Fungi</taxon>
        <taxon>Dikarya</taxon>
        <taxon>Ascomycota</taxon>
        <taxon>Pezizomycotina</taxon>
        <taxon>Sordariomycetes</taxon>
        <taxon>Hypocreomycetidae</taxon>
        <taxon>Hypocreales</taxon>
        <taxon>Bionectriaceae</taxon>
        <taxon>Clonostachys</taxon>
    </lineage>
</organism>
<reference evidence="1" key="1">
    <citation type="submission" date="2020-10" db="EMBL/GenBank/DDBJ databases">
        <title>High-Quality Genome Resource of Clonostachys rosea strain S41 by Oxford Nanopore Long-Read Sequencing.</title>
        <authorList>
            <person name="Wang H."/>
        </authorList>
    </citation>
    <scope>NUCLEOTIDE SEQUENCE</scope>
    <source>
        <strain evidence="1">S41</strain>
    </source>
</reference>
<dbReference type="AlphaFoldDB" id="A0A8H7TTJ3"/>
<dbReference type="Proteomes" id="UP000616885">
    <property type="component" value="Unassembled WGS sequence"/>
</dbReference>
<dbReference type="EMBL" id="JADCTT010000001">
    <property type="protein sequence ID" value="KAF9758840.1"/>
    <property type="molecule type" value="Genomic_DNA"/>
</dbReference>
<evidence type="ECO:0000313" key="1">
    <source>
        <dbReference type="EMBL" id="KAF9758840.1"/>
    </source>
</evidence>
<sequence length="109" mass="11942">MHSLRVMLCVCIRPWSEHSQCSAARTELLFGHLDGRRRWQRSTAEDPLKDLDGGSQSASAVSAGVAPISRCGKAHQASGIAKTCLRSAPWFQVKHVPTSRFAFCRGSTM</sequence>
<comment type="caution">
    <text evidence="1">The sequence shown here is derived from an EMBL/GenBank/DDBJ whole genome shotgun (WGS) entry which is preliminary data.</text>
</comment>
<gene>
    <name evidence="1" type="ORF">IM811_000534</name>
</gene>